<dbReference type="GeneID" id="63677920"/>
<keyword evidence="3" id="KW-1185">Reference proteome</keyword>
<feature type="compositionally biased region" description="Pro residues" evidence="1">
    <location>
        <begin position="457"/>
        <end position="468"/>
    </location>
</feature>
<dbReference type="VEuPathDB" id="FungiDB:SPBR_04722"/>
<evidence type="ECO:0000313" key="2">
    <source>
        <dbReference type="EMBL" id="KIH87382.1"/>
    </source>
</evidence>
<feature type="compositionally biased region" description="Low complexity" evidence="1">
    <location>
        <begin position="655"/>
        <end position="667"/>
    </location>
</feature>
<dbReference type="AlphaFoldDB" id="A0A0C2IQQ5"/>
<feature type="compositionally biased region" description="Basic and acidic residues" evidence="1">
    <location>
        <begin position="274"/>
        <end position="283"/>
    </location>
</feature>
<proteinExistence type="predicted"/>
<feature type="compositionally biased region" description="Polar residues" evidence="1">
    <location>
        <begin position="473"/>
        <end position="483"/>
    </location>
</feature>
<gene>
    <name evidence="2" type="ORF">SPBR_04722</name>
</gene>
<protein>
    <submittedName>
        <fullName evidence="2">Uncharacterized protein</fullName>
    </submittedName>
</protein>
<feature type="compositionally biased region" description="Low complexity" evidence="1">
    <location>
        <begin position="226"/>
        <end position="239"/>
    </location>
</feature>
<feature type="region of interest" description="Disordered" evidence="1">
    <location>
        <begin position="226"/>
        <end position="284"/>
    </location>
</feature>
<evidence type="ECO:0000313" key="3">
    <source>
        <dbReference type="Proteomes" id="UP000031575"/>
    </source>
</evidence>
<reference evidence="2 3" key="1">
    <citation type="journal article" date="2014" name="BMC Genomics">
        <title>Comparative genomics of the major fungal agents of human and animal Sporotrichosis: Sporothrix schenckii and Sporothrix brasiliensis.</title>
        <authorList>
            <person name="Teixeira M.M."/>
            <person name="de Almeida L.G."/>
            <person name="Kubitschek-Barreira P."/>
            <person name="Alves F.L."/>
            <person name="Kioshima E.S."/>
            <person name="Abadio A.K."/>
            <person name="Fernandes L."/>
            <person name="Derengowski L.S."/>
            <person name="Ferreira K.S."/>
            <person name="Souza R.C."/>
            <person name="Ruiz J.C."/>
            <person name="de Andrade N.C."/>
            <person name="Paes H.C."/>
            <person name="Nicola A.M."/>
            <person name="Albuquerque P."/>
            <person name="Gerber A.L."/>
            <person name="Martins V.P."/>
            <person name="Peconick L.D."/>
            <person name="Neto A.V."/>
            <person name="Chaucanez C.B."/>
            <person name="Silva P.A."/>
            <person name="Cunha O.L."/>
            <person name="de Oliveira F.F."/>
            <person name="dos Santos T.C."/>
            <person name="Barros A.L."/>
            <person name="Soares M.A."/>
            <person name="de Oliveira L.M."/>
            <person name="Marini M.M."/>
            <person name="Villalobos-Duno H."/>
            <person name="Cunha M.M."/>
            <person name="de Hoog S."/>
            <person name="da Silveira J.F."/>
            <person name="Henrissat B."/>
            <person name="Nino-Vega G.A."/>
            <person name="Cisalpino P.S."/>
            <person name="Mora-Montes H.M."/>
            <person name="Almeida S.R."/>
            <person name="Stajich J.E."/>
            <person name="Lopes-Bezerra L.M."/>
            <person name="Vasconcelos A.T."/>
            <person name="Felipe M.S."/>
        </authorList>
    </citation>
    <scope>NUCLEOTIDE SEQUENCE [LARGE SCALE GENOMIC DNA]</scope>
    <source>
        <strain evidence="2 3">5110</strain>
    </source>
</reference>
<comment type="caution">
    <text evidence="2">The sequence shown here is derived from an EMBL/GenBank/DDBJ whole genome shotgun (WGS) entry which is preliminary data.</text>
</comment>
<name>A0A0C2IQQ5_9PEZI</name>
<sequence>MAHQGSFSSAHSSIGSSSPASSTSAASVAAASPTTVSFSVFQEGPGRPLVFAPPLGTPELQALVDLFIALDVPVSMKMEMIQRDFEAHTARTNERYKTYFVPSASSTPTASAVVHSPSTYTASPSPIFHNVFDTNFNHPASTGSGSGSGSLYLDASPAPRPSPTESDLTVASDSLFPLPVPMFSASQFADVNAAFAGNFFPVAVDQSPVALTAASMWPAATLTATATPAARRTQPRQSAAPPPSQRRRLSGSSSMQILTRTGEDVTHVSSRGTRTHEERENTRLVRQRGACPDCRRKKTRCNPDHAGFTAEHVSARAGPYTAPAQSGRAKAEAAAARAAKASKAKVEGKKTVTTSEPVFAAPQQAPNAAVLAGIEDGGGGGGVGHIPPLDLDLFSDSFDWEQLAADQGRLFTEDDLELSIATTLSMTMPTASGGATTTASASSSSTATTQAPIDPHSVPPFRPPPPYRPTDARLQSSRNMNAPSTTAVSPVSAIASASPVDQAPQMERMISPAVDFNNGFADPAAFANDNSTVFGDASETFFSAVNASMTGSCVQPGSAQTGGLTHAEALRTSGSLPAEVDLGQIDLGDDDGQDLDRLDTGVTHSEEEERERGRPTEFTRRGVNIPDRGRFTPFGNRSEQSWSTLTGESSRGPRSTTTSASATATATPPILKTIRGSPSPAEAGVPPSDSLSTSQAEPTPSSSTPPLSPADATVLLTVIVNFTASLLLPAYLAWTAAAAAEAEAHDSLVSDLEVQLDRMNLAPTLVACQ</sequence>
<dbReference type="Proteomes" id="UP000031575">
    <property type="component" value="Unassembled WGS sequence"/>
</dbReference>
<dbReference type="EMBL" id="AWTV01000010">
    <property type="protein sequence ID" value="KIH87382.1"/>
    <property type="molecule type" value="Genomic_DNA"/>
</dbReference>
<feature type="region of interest" description="Disordered" evidence="1">
    <location>
        <begin position="139"/>
        <end position="168"/>
    </location>
</feature>
<feature type="compositionally biased region" description="Basic and acidic residues" evidence="1">
    <location>
        <begin position="594"/>
        <end position="620"/>
    </location>
</feature>
<evidence type="ECO:0000256" key="1">
    <source>
        <dbReference type="SAM" id="MobiDB-lite"/>
    </source>
</evidence>
<feature type="compositionally biased region" description="Low complexity" evidence="1">
    <location>
        <begin position="692"/>
        <end position="708"/>
    </location>
</feature>
<dbReference type="HOGENOM" id="CLU_359067_0_0_1"/>
<dbReference type="RefSeq" id="XP_040615392.1">
    <property type="nucleotide sequence ID" value="XM_040762999.1"/>
</dbReference>
<organism evidence="2 3">
    <name type="scientific">Sporothrix brasiliensis 5110</name>
    <dbReference type="NCBI Taxonomy" id="1398154"/>
    <lineage>
        <taxon>Eukaryota</taxon>
        <taxon>Fungi</taxon>
        <taxon>Dikarya</taxon>
        <taxon>Ascomycota</taxon>
        <taxon>Pezizomycotina</taxon>
        <taxon>Sordariomycetes</taxon>
        <taxon>Sordariomycetidae</taxon>
        <taxon>Ophiostomatales</taxon>
        <taxon>Ophiostomataceae</taxon>
        <taxon>Sporothrix</taxon>
    </lineage>
</organism>
<feature type="compositionally biased region" description="Polar residues" evidence="1">
    <location>
        <begin position="635"/>
        <end position="654"/>
    </location>
</feature>
<accession>A0A0C2IQQ5</accession>
<feature type="compositionally biased region" description="Low complexity" evidence="1">
    <location>
        <begin position="430"/>
        <end position="449"/>
    </location>
</feature>
<feature type="region of interest" description="Disordered" evidence="1">
    <location>
        <begin position="428"/>
        <end position="490"/>
    </location>
</feature>
<feature type="compositionally biased region" description="Polar residues" evidence="1">
    <location>
        <begin position="250"/>
        <end position="259"/>
    </location>
</feature>
<feature type="region of interest" description="Disordered" evidence="1">
    <location>
        <begin position="582"/>
        <end position="708"/>
    </location>
</feature>
<dbReference type="OrthoDB" id="4850804at2759"/>